<feature type="region of interest" description="Disordered" evidence="1">
    <location>
        <begin position="1"/>
        <end position="20"/>
    </location>
</feature>
<gene>
    <name evidence="3" type="ORF">BT96DRAFT_1000823</name>
</gene>
<name>A0A6A4H2N7_9AGAR</name>
<accession>A0A6A4H2N7</accession>
<dbReference type="OrthoDB" id="2367685at2759"/>
<dbReference type="Gene3D" id="2.20.70.10">
    <property type="match status" value="1"/>
</dbReference>
<evidence type="ECO:0000256" key="1">
    <source>
        <dbReference type="SAM" id="MobiDB-lite"/>
    </source>
</evidence>
<feature type="compositionally biased region" description="Low complexity" evidence="1">
    <location>
        <begin position="72"/>
        <end position="84"/>
    </location>
</feature>
<dbReference type="EMBL" id="ML769608">
    <property type="protein sequence ID" value="KAE9391963.1"/>
    <property type="molecule type" value="Genomic_DNA"/>
</dbReference>
<reference evidence="3" key="1">
    <citation type="journal article" date="2019" name="Environ. Microbiol.">
        <title>Fungal ecological strategies reflected in gene transcription - a case study of two litter decomposers.</title>
        <authorList>
            <person name="Barbi F."/>
            <person name="Kohler A."/>
            <person name="Barry K."/>
            <person name="Baskaran P."/>
            <person name="Daum C."/>
            <person name="Fauchery L."/>
            <person name="Ihrmark K."/>
            <person name="Kuo A."/>
            <person name="LaButti K."/>
            <person name="Lipzen A."/>
            <person name="Morin E."/>
            <person name="Grigoriev I.V."/>
            <person name="Henrissat B."/>
            <person name="Lindahl B."/>
            <person name="Martin F."/>
        </authorList>
    </citation>
    <scope>NUCLEOTIDE SEQUENCE</scope>
    <source>
        <strain evidence="3">JB14</strain>
    </source>
</reference>
<organism evidence="3 4">
    <name type="scientific">Gymnopus androsaceus JB14</name>
    <dbReference type="NCBI Taxonomy" id="1447944"/>
    <lineage>
        <taxon>Eukaryota</taxon>
        <taxon>Fungi</taxon>
        <taxon>Dikarya</taxon>
        <taxon>Basidiomycota</taxon>
        <taxon>Agaricomycotina</taxon>
        <taxon>Agaricomycetes</taxon>
        <taxon>Agaricomycetidae</taxon>
        <taxon>Agaricales</taxon>
        <taxon>Marasmiineae</taxon>
        <taxon>Omphalotaceae</taxon>
        <taxon>Gymnopus</taxon>
    </lineage>
</organism>
<dbReference type="AlphaFoldDB" id="A0A6A4H2N7"/>
<dbReference type="SMART" id="SM00456">
    <property type="entry name" value="WW"/>
    <property type="match status" value="1"/>
</dbReference>
<dbReference type="SUPFAM" id="SSF51045">
    <property type="entry name" value="WW domain"/>
    <property type="match status" value="1"/>
</dbReference>
<evidence type="ECO:0000313" key="4">
    <source>
        <dbReference type="Proteomes" id="UP000799118"/>
    </source>
</evidence>
<dbReference type="Proteomes" id="UP000799118">
    <property type="component" value="Unassembled WGS sequence"/>
</dbReference>
<feature type="domain" description="WW" evidence="2">
    <location>
        <begin position="15"/>
        <end position="50"/>
    </location>
</feature>
<dbReference type="InterPro" id="IPR036020">
    <property type="entry name" value="WW_dom_sf"/>
</dbReference>
<keyword evidence="4" id="KW-1185">Reference proteome</keyword>
<sequence>MNSPYPPNENPDRRPLPPGWITQYDSNYRAWFYVNERASPPVTTWEHPAQHASPPPNAYGPPSGPPPGPGSAPGYGYDNRQGSYSGYGGSGYQPSPPPQQYYNTPPPQRYSPNPGYNPEENRGFFGGGRPSSNPPPQQVVYEQAAPPPKKHGMGMGTMVGVGAAGLIGGALIGEMVEHHEDEERFEAYEQGVDQGRMDDFGGGGFGGGGFDDFGDGGGGW</sequence>
<dbReference type="InterPro" id="IPR001202">
    <property type="entry name" value="WW_dom"/>
</dbReference>
<feature type="compositionally biased region" description="Pro residues" evidence="1">
    <location>
        <begin position="53"/>
        <end position="70"/>
    </location>
</feature>
<protein>
    <recommendedName>
        <fullName evidence="2">WW domain-containing protein</fullName>
    </recommendedName>
</protein>
<proteinExistence type="predicted"/>
<feature type="compositionally biased region" description="Pro residues" evidence="1">
    <location>
        <begin position="94"/>
        <end position="109"/>
    </location>
</feature>
<evidence type="ECO:0000259" key="2">
    <source>
        <dbReference type="SMART" id="SM00456"/>
    </source>
</evidence>
<dbReference type="Pfam" id="PF00397">
    <property type="entry name" value="WW"/>
    <property type="match status" value="1"/>
</dbReference>
<evidence type="ECO:0000313" key="3">
    <source>
        <dbReference type="EMBL" id="KAE9391963.1"/>
    </source>
</evidence>
<feature type="region of interest" description="Disordered" evidence="1">
    <location>
        <begin position="42"/>
        <end position="137"/>
    </location>
</feature>